<dbReference type="AlphaFoldDB" id="A0A4R3KYV7"/>
<accession>A0A4R3KYV7</accession>
<dbReference type="Proteomes" id="UP000294567">
    <property type="component" value="Unassembled WGS sequence"/>
</dbReference>
<dbReference type="EMBL" id="SMAE01000002">
    <property type="protein sequence ID" value="TCS91216.1"/>
    <property type="molecule type" value="Genomic_DNA"/>
</dbReference>
<dbReference type="Pfam" id="PF02811">
    <property type="entry name" value="PHP"/>
    <property type="match status" value="1"/>
</dbReference>
<dbReference type="RefSeq" id="WP_132025897.1">
    <property type="nucleotide sequence ID" value="NZ_CP068564.1"/>
</dbReference>
<dbReference type="Gene3D" id="3.20.20.140">
    <property type="entry name" value="Metal-dependent hydrolases"/>
    <property type="match status" value="1"/>
</dbReference>
<dbReference type="InterPro" id="IPR004013">
    <property type="entry name" value="PHP_dom"/>
</dbReference>
<dbReference type="GO" id="GO:0035312">
    <property type="term" value="F:5'-3' DNA exonuclease activity"/>
    <property type="evidence" value="ECO:0007669"/>
    <property type="project" value="TreeGrafter"/>
</dbReference>
<name>A0A4R3KYV7_9FIRM</name>
<sequence>MIIDTHIHENKYSFDSFIDLKKATDIAKLIGLDAICITNHDNNYLRKDIGDSAKINGILVIVGAEILTYQGDILVFGLKDIPQEKLHAEELLSLVKKNNGVAIAAHPFRNNNRGLENHLHEVSHLLSGVESFNGSTYAYHNLYAYATATELNLPSLGASDAHVIDKIGTYATKFYSTIRDHKDFIEAIKTKNFHPVMRREGKYIDLDYSYESIISTTKATTITRQ</sequence>
<dbReference type="GO" id="GO:0004534">
    <property type="term" value="F:5'-3' RNA exonuclease activity"/>
    <property type="evidence" value="ECO:0007669"/>
    <property type="project" value="TreeGrafter"/>
</dbReference>
<dbReference type="CDD" id="cd07432">
    <property type="entry name" value="PHP_HisPPase"/>
    <property type="match status" value="1"/>
</dbReference>
<keyword evidence="3" id="KW-1185">Reference proteome</keyword>
<comment type="caution">
    <text evidence="2">The sequence shown here is derived from an EMBL/GenBank/DDBJ whole genome shotgun (WGS) entry which is preliminary data.</text>
</comment>
<reference evidence="2 3" key="1">
    <citation type="submission" date="2019-03" db="EMBL/GenBank/DDBJ databases">
        <title>Genomic Encyclopedia of Type Strains, Phase IV (KMG-IV): sequencing the most valuable type-strain genomes for metagenomic binning, comparative biology and taxonomic classification.</title>
        <authorList>
            <person name="Goeker M."/>
        </authorList>
    </citation>
    <scope>NUCLEOTIDE SEQUENCE [LARGE SCALE GENOMIC DNA]</scope>
    <source>
        <strain evidence="2 3">DSM 26752</strain>
    </source>
</reference>
<evidence type="ECO:0000313" key="3">
    <source>
        <dbReference type="Proteomes" id="UP000294567"/>
    </source>
</evidence>
<dbReference type="OrthoDB" id="9775360at2"/>
<dbReference type="InterPro" id="IPR016195">
    <property type="entry name" value="Pol/histidinol_Pase-like"/>
</dbReference>
<evidence type="ECO:0000313" key="2">
    <source>
        <dbReference type="EMBL" id="TCS91216.1"/>
    </source>
</evidence>
<dbReference type="PANTHER" id="PTHR42924:SF3">
    <property type="entry name" value="POLYMERASE_HISTIDINOL PHOSPHATASE N-TERMINAL DOMAIN-CONTAINING PROTEIN"/>
    <property type="match status" value="1"/>
</dbReference>
<dbReference type="Pfam" id="PF13263">
    <property type="entry name" value="PHP_C"/>
    <property type="match status" value="1"/>
</dbReference>
<gene>
    <name evidence="2" type="ORF">EDD65_102148</name>
</gene>
<feature type="domain" description="PHP" evidence="1">
    <location>
        <begin position="4"/>
        <end position="132"/>
    </location>
</feature>
<dbReference type="InterPro" id="IPR052018">
    <property type="entry name" value="PHP_domain"/>
</dbReference>
<protein>
    <recommendedName>
        <fullName evidence="1">PHP domain-containing protein</fullName>
    </recommendedName>
</protein>
<organism evidence="2 3">
    <name type="scientific">Keratinibaculum paraultunense</name>
    <dbReference type="NCBI Taxonomy" id="1278232"/>
    <lineage>
        <taxon>Bacteria</taxon>
        <taxon>Bacillati</taxon>
        <taxon>Bacillota</taxon>
        <taxon>Tissierellia</taxon>
        <taxon>Tissierellales</taxon>
        <taxon>Tepidimicrobiaceae</taxon>
        <taxon>Keratinibaculum</taxon>
    </lineage>
</organism>
<dbReference type="SUPFAM" id="SSF89550">
    <property type="entry name" value="PHP domain-like"/>
    <property type="match status" value="1"/>
</dbReference>
<dbReference type="PANTHER" id="PTHR42924">
    <property type="entry name" value="EXONUCLEASE"/>
    <property type="match status" value="1"/>
</dbReference>
<evidence type="ECO:0000259" key="1">
    <source>
        <dbReference type="Pfam" id="PF02811"/>
    </source>
</evidence>
<proteinExistence type="predicted"/>